<sequence>MGLIFEYQGLSSFCVPEDKDAVLLNESPEICCDNEFGVVSGAGSYQASQSCPEAYRSDFENEEIASYPDLIDSLDQCFESEYTWPYLDSGLATFLSSSPEKRPPIDKFDDFSHLDVSEEEDADDVLEFRDRLGSESPDSWYKYDDTSAELNLRNASTCCDWSGDDDNDSQEKLNLLSMGMALAPNVESLKPHKFPGSRLARINEFGLDSIRLEVSSHHGFRASPSNHSDDMSDTDGECLISDEDMNISAAGIECDAKEIWINIDAPMTALQFDYDSGTDSISLDHGSTELENPPNAAALSLGNDITVTVERVSTIIPPDEDPSFGTQRRPLATGYTNEQEESPKVPDDCGFLAIDFD</sequence>
<dbReference type="InParanoid" id="A0A409VNZ9"/>
<evidence type="ECO:0000313" key="2">
    <source>
        <dbReference type="EMBL" id="PPQ67994.1"/>
    </source>
</evidence>
<evidence type="ECO:0000313" key="3">
    <source>
        <dbReference type="Proteomes" id="UP000283269"/>
    </source>
</evidence>
<proteinExistence type="predicted"/>
<accession>A0A409VNZ9</accession>
<dbReference type="AlphaFoldDB" id="A0A409VNZ9"/>
<dbReference type="Proteomes" id="UP000283269">
    <property type="component" value="Unassembled WGS sequence"/>
</dbReference>
<feature type="region of interest" description="Disordered" evidence="1">
    <location>
        <begin position="317"/>
        <end position="349"/>
    </location>
</feature>
<dbReference type="EMBL" id="NHYD01003966">
    <property type="protein sequence ID" value="PPQ67994.1"/>
    <property type="molecule type" value="Genomic_DNA"/>
</dbReference>
<protein>
    <submittedName>
        <fullName evidence="2">Uncharacterized protein</fullName>
    </submittedName>
</protein>
<gene>
    <name evidence="2" type="ORF">CVT25_000474</name>
</gene>
<name>A0A409VNZ9_PSICY</name>
<comment type="caution">
    <text evidence="2">The sequence shown here is derived from an EMBL/GenBank/DDBJ whole genome shotgun (WGS) entry which is preliminary data.</text>
</comment>
<reference evidence="2 3" key="1">
    <citation type="journal article" date="2018" name="Evol. Lett.">
        <title>Horizontal gene cluster transfer increased hallucinogenic mushroom diversity.</title>
        <authorList>
            <person name="Reynolds H.T."/>
            <person name="Vijayakumar V."/>
            <person name="Gluck-Thaler E."/>
            <person name="Korotkin H.B."/>
            <person name="Matheny P.B."/>
            <person name="Slot J.C."/>
        </authorList>
    </citation>
    <scope>NUCLEOTIDE SEQUENCE [LARGE SCALE GENOMIC DNA]</scope>
    <source>
        <strain evidence="2 3">2631</strain>
    </source>
</reference>
<organism evidence="2 3">
    <name type="scientific">Psilocybe cyanescens</name>
    <dbReference type="NCBI Taxonomy" id="93625"/>
    <lineage>
        <taxon>Eukaryota</taxon>
        <taxon>Fungi</taxon>
        <taxon>Dikarya</taxon>
        <taxon>Basidiomycota</taxon>
        <taxon>Agaricomycotina</taxon>
        <taxon>Agaricomycetes</taxon>
        <taxon>Agaricomycetidae</taxon>
        <taxon>Agaricales</taxon>
        <taxon>Agaricineae</taxon>
        <taxon>Strophariaceae</taxon>
        <taxon>Psilocybe</taxon>
    </lineage>
</organism>
<keyword evidence="3" id="KW-1185">Reference proteome</keyword>
<evidence type="ECO:0000256" key="1">
    <source>
        <dbReference type="SAM" id="MobiDB-lite"/>
    </source>
</evidence>